<dbReference type="PANTHER" id="PTHR30543:SF21">
    <property type="entry name" value="NAD(P)H-DEPENDENT FMN REDUCTASE LOT6"/>
    <property type="match status" value="1"/>
</dbReference>
<dbReference type="EMBL" id="CP059399">
    <property type="protein sequence ID" value="QLY33045.1"/>
    <property type="molecule type" value="Genomic_DNA"/>
</dbReference>
<dbReference type="Proteomes" id="UP000515512">
    <property type="component" value="Chromosome"/>
</dbReference>
<organism evidence="2 3">
    <name type="scientific">Nocardia huaxiensis</name>
    <dbReference type="NCBI Taxonomy" id="2755382"/>
    <lineage>
        <taxon>Bacteria</taxon>
        <taxon>Bacillati</taxon>
        <taxon>Actinomycetota</taxon>
        <taxon>Actinomycetes</taxon>
        <taxon>Mycobacteriales</taxon>
        <taxon>Nocardiaceae</taxon>
        <taxon>Nocardia</taxon>
    </lineage>
</organism>
<dbReference type="AlphaFoldDB" id="A0A7D6ZSS5"/>
<dbReference type="InterPro" id="IPR029039">
    <property type="entry name" value="Flavoprotein-like_sf"/>
</dbReference>
<sequence length="198" mass="21909">MSSRTLRLAVIIGSVREGRFGPTVASWFAGEARKHGGFEVDVIDLADYTVPVPLPAVPLLMEPNPERHESMGDLTRRVAAADAVVIVTPDINRSYPASLKSAIDWHWDEWDRKVVGFVGYSGKSGGMFAIEHLRQIFAEMNAHAVRDYVSLPKYYQLFGADGTLLEPADFEYAAKSMLDQMHWWARAVAGARELSASA</sequence>
<reference evidence="2 3" key="1">
    <citation type="submission" date="2020-07" db="EMBL/GenBank/DDBJ databases">
        <authorList>
            <person name="Zhuang K."/>
            <person name="Ran Y."/>
        </authorList>
    </citation>
    <scope>NUCLEOTIDE SEQUENCE [LARGE SCALE GENOMIC DNA]</scope>
    <source>
        <strain evidence="2 3">WCH-YHL-001</strain>
    </source>
</reference>
<dbReference type="Gene3D" id="3.40.50.360">
    <property type="match status" value="1"/>
</dbReference>
<evidence type="ECO:0000259" key="1">
    <source>
        <dbReference type="Pfam" id="PF03358"/>
    </source>
</evidence>
<proteinExistence type="predicted"/>
<dbReference type="GO" id="GO:0010181">
    <property type="term" value="F:FMN binding"/>
    <property type="evidence" value="ECO:0007669"/>
    <property type="project" value="TreeGrafter"/>
</dbReference>
<dbReference type="RefSeq" id="WP_181584209.1">
    <property type="nucleotide sequence ID" value="NZ_CP059399.1"/>
</dbReference>
<keyword evidence="3" id="KW-1185">Reference proteome</keyword>
<feature type="domain" description="NADPH-dependent FMN reductase-like" evidence="1">
    <location>
        <begin position="7"/>
        <end position="155"/>
    </location>
</feature>
<dbReference type="GO" id="GO:0016491">
    <property type="term" value="F:oxidoreductase activity"/>
    <property type="evidence" value="ECO:0007669"/>
    <property type="project" value="InterPro"/>
</dbReference>
<accession>A0A7D6ZSS5</accession>
<dbReference type="GO" id="GO:0005829">
    <property type="term" value="C:cytosol"/>
    <property type="evidence" value="ECO:0007669"/>
    <property type="project" value="TreeGrafter"/>
</dbReference>
<dbReference type="Pfam" id="PF03358">
    <property type="entry name" value="FMN_red"/>
    <property type="match status" value="1"/>
</dbReference>
<protein>
    <submittedName>
        <fullName evidence="2">NAD(P)H-dependent oxidoreductase</fullName>
    </submittedName>
</protein>
<dbReference type="KEGG" id="nhu:H0264_13115"/>
<dbReference type="InterPro" id="IPR005025">
    <property type="entry name" value="FMN_Rdtase-like_dom"/>
</dbReference>
<evidence type="ECO:0000313" key="3">
    <source>
        <dbReference type="Proteomes" id="UP000515512"/>
    </source>
</evidence>
<evidence type="ECO:0000313" key="2">
    <source>
        <dbReference type="EMBL" id="QLY33045.1"/>
    </source>
</evidence>
<name>A0A7D6ZSS5_9NOCA</name>
<gene>
    <name evidence="2" type="ORF">H0264_13115</name>
</gene>
<dbReference type="PANTHER" id="PTHR30543">
    <property type="entry name" value="CHROMATE REDUCTASE"/>
    <property type="match status" value="1"/>
</dbReference>
<dbReference type="SUPFAM" id="SSF52218">
    <property type="entry name" value="Flavoproteins"/>
    <property type="match status" value="1"/>
</dbReference>
<dbReference type="InterPro" id="IPR050712">
    <property type="entry name" value="NAD(P)H-dep_reductase"/>
</dbReference>